<dbReference type="PANTHER" id="PTHR30600">
    <property type="entry name" value="CYTOCHROME C PEROXIDASE-RELATED"/>
    <property type="match status" value="1"/>
</dbReference>
<evidence type="ECO:0000256" key="2">
    <source>
        <dbReference type="ARBA" id="ARBA00022723"/>
    </source>
</evidence>
<dbReference type="SUPFAM" id="SSF46626">
    <property type="entry name" value="Cytochrome c"/>
    <property type="match status" value="1"/>
</dbReference>
<dbReference type="PANTHER" id="PTHR30600:SF9">
    <property type="entry name" value="BLR7738 PROTEIN"/>
    <property type="match status" value="1"/>
</dbReference>
<name>A0A011Q7N4_ACCRE</name>
<dbReference type="Gene3D" id="1.10.760.10">
    <property type="entry name" value="Cytochrome c-like domain"/>
    <property type="match status" value="1"/>
</dbReference>
<dbReference type="PATRIC" id="fig|1454004.3.peg.3681"/>
<dbReference type="AlphaFoldDB" id="A0A011Q7N4"/>
<dbReference type="InterPro" id="IPR009056">
    <property type="entry name" value="Cyt_c-like_dom"/>
</dbReference>
<dbReference type="GO" id="GO:0004130">
    <property type="term" value="F:cytochrome-c peroxidase activity"/>
    <property type="evidence" value="ECO:0007669"/>
    <property type="project" value="TreeGrafter"/>
</dbReference>
<dbReference type="Pfam" id="PF21419">
    <property type="entry name" value="RoxA-like_Cyt-c"/>
    <property type="match status" value="1"/>
</dbReference>
<gene>
    <name evidence="6" type="ORF">AW11_03579</name>
</gene>
<dbReference type="EMBL" id="JEMY01000057">
    <property type="protein sequence ID" value="EXI85257.1"/>
    <property type="molecule type" value="Genomic_DNA"/>
</dbReference>
<evidence type="ECO:0000256" key="3">
    <source>
        <dbReference type="ARBA" id="ARBA00023004"/>
    </source>
</evidence>
<keyword evidence="2 4" id="KW-0479">Metal-binding</keyword>
<dbReference type="eggNOG" id="COG1858">
    <property type="taxonomic scope" value="Bacteria"/>
</dbReference>
<keyword evidence="1 4" id="KW-0349">Heme</keyword>
<evidence type="ECO:0000256" key="4">
    <source>
        <dbReference type="PROSITE-ProRule" id="PRU00433"/>
    </source>
</evidence>
<dbReference type="GO" id="GO:0046872">
    <property type="term" value="F:metal ion binding"/>
    <property type="evidence" value="ECO:0007669"/>
    <property type="project" value="UniProtKB-KW"/>
</dbReference>
<dbReference type="InterPro" id="IPR051395">
    <property type="entry name" value="Cytochrome_c_Peroxidase/MauG"/>
</dbReference>
<dbReference type="GO" id="GO:0009055">
    <property type="term" value="F:electron transfer activity"/>
    <property type="evidence" value="ECO:0007669"/>
    <property type="project" value="InterPro"/>
</dbReference>
<keyword evidence="3 4" id="KW-0408">Iron</keyword>
<dbReference type="STRING" id="1454004.AW11_03579"/>
<proteinExistence type="predicted"/>
<protein>
    <recommendedName>
        <fullName evidence="5">Cytochrome c domain-containing protein</fullName>
    </recommendedName>
</protein>
<evidence type="ECO:0000313" key="6">
    <source>
        <dbReference type="EMBL" id="EXI85257.1"/>
    </source>
</evidence>
<evidence type="ECO:0000313" key="7">
    <source>
        <dbReference type="Proteomes" id="UP000022141"/>
    </source>
</evidence>
<accession>A0A011Q7N4</accession>
<dbReference type="Proteomes" id="UP000022141">
    <property type="component" value="Unassembled WGS sequence"/>
</dbReference>
<organism evidence="6 7">
    <name type="scientific">Accumulibacter regalis</name>
    <dbReference type="NCBI Taxonomy" id="522306"/>
    <lineage>
        <taxon>Bacteria</taxon>
        <taxon>Pseudomonadati</taxon>
        <taxon>Pseudomonadota</taxon>
        <taxon>Betaproteobacteria</taxon>
        <taxon>Candidatus Accumulibacter</taxon>
    </lineage>
</organism>
<dbReference type="InterPro" id="IPR036909">
    <property type="entry name" value="Cyt_c-like_dom_sf"/>
</dbReference>
<evidence type="ECO:0000259" key="5">
    <source>
        <dbReference type="PROSITE" id="PS51007"/>
    </source>
</evidence>
<comment type="caution">
    <text evidence="6">The sequence shown here is derived from an EMBL/GenBank/DDBJ whole genome shotgun (WGS) entry which is preliminary data.</text>
</comment>
<reference evidence="6" key="1">
    <citation type="submission" date="2014-02" db="EMBL/GenBank/DDBJ databases">
        <title>Expanding our view of genomic diversity in Candidatus Accumulibacter clades.</title>
        <authorList>
            <person name="Skennerton C.T."/>
            <person name="Barr J.J."/>
            <person name="Slater F.R."/>
            <person name="Bond P.L."/>
            <person name="Tyson G.W."/>
        </authorList>
    </citation>
    <scope>NUCLEOTIDE SEQUENCE [LARGE SCALE GENOMIC DNA]</scope>
</reference>
<dbReference type="GO" id="GO:0020037">
    <property type="term" value="F:heme binding"/>
    <property type="evidence" value="ECO:0007669"/>
    <property type="project" value="InterPro"/>
</dbReference>
<feature type="domain" description="Cytochrome c" evidence="5">
    <location>
        <begin position="311"/>
        <end position="480"/>
    </location>
</feature>
<keyword evidence="7" id="KW-1185">Reference proteome</keyword>
<sequence>MSRGKPKHYLFSALALLLVFVGWQLFRGGKQDFANELDRFKYGSLGAELVAGIPYPIFRALPQVFPDLLERHASLGPGADQSGGAAYEAFGLAAEADHPLPIGFSIKRLGVERVTINCALCHTTTYRLTPDEAPRHAHGGPGHTVNVQGLLRFLFAAAHDPRFTASGMLPIIERQSTLDWSERAIYAALWIPLTRLALRIAGDQLAWTEEKPAWGPGRDDAFNLPKFVLTQAPWDDTVGNTDFPALWRLGERSGHLLHSGGEARSVAAVIASSTLGTGALPWGGFDARNRWLESFLSALAPPPFPAPTDPALTARGGELFASQCAGCHGSDGERTGQAIPVAEVGTDPEHVLTFQAGDARRMNRVTATLGMGNAELQGAQGYVARPLVGIWLLAPYLHNGSVPTLHDLLAPPAQRPTVFYRGYDVLDTAKVGFVASGDAAQANGFRFDTRLRGNANGGHRYGTELAAPDKQALLEFLKTL</sequence>
<dbReference type="PROSITE" id="PS51007">
    <property type="entry name" value="CYTC"/>
    <property type="match status" value="1"/>
</dbReference>
<evidence type="ECO:0000256" key="1">
    <source>
        <dbReference type="ARBA" id="ARBA00022617"/>
    </source>
</evidence>